<dbReference type="PANTHER" id="PTHR30346">
    <property type="entry name" value="TRANSCRIPTIONAL DUAL REGULATOR HCAR-RELATED"/>
    <property type="match status" value="1"/>
</dbReference>
<sequence length="314" mass="34331">MADRATGASKPVRSGLDLRVLRYFLAVAEEGNITWAADLLQVSQPTISRQLKNLEDDLGVTLFHRGAHSVELTNEGHLLYDRARTLVSLADKTERDLRSSHERISGRIVLGCAESHGMAYLAQRIATFGRMHPGVRFDIRTVTADVAQDQLEQGLLDFGLLAGPVSVNRYEYLRTHTPDHWGILMPADHPLASRRAIGPGDLVGERLIMPARDEVMSEVMSWFGPYADRIDVAATFNLILNAATMVSQGVGIAFSFDFGFRDGDLRYVPLSPSIGTDSVVVWKKDALMSAASATFVDFLRSSLAGEGDGGDGKE</sequence>
<evidence type="ECO:0000313" key="6">
    <source>
        <dbReference type="EMBL" id="MBW3081924.1"/>
    </source>
</evidence>
<evidence type="ECO:0000259" key="5">
    <source>
        <dbReference type="PROSITE" id="PS50931"/>
    </source>
</evidence>
<name>A0ABS6W609_9BIFI</name>
<dbReference type="PROSITE" id="PS50931">
    <property type="entry name" value="HTH_LYSR"/>
    <property type="match status" value="1"/>
</dbReference>
<dbReference type="InterPro" id="IPR005119">
    <property type="entry name" value="LysR_subst-bd"/>
</dbReference>
<reference evidence="6 7" key="1">
    <citation type="submission" date="2021-05" db="EMBL/GenBank/DDBJ databases">
        <title>Phylogenetic classification of ten novel species belonging to the genus Bifidobacterium comprising B. colchicus sp. nov., B. abeli sp. nov., B. bicoloris sp. nov., B. guerezis sp. nov., B. rosaliae sp. nov., B. santillanensis sp. nov., B. argentati sp. nov., B. amazzoni sp. nov., B. pluviali sp. nov., and B. pinnaculum sp. nov.</title>
        <authorList>
            <person name="Lugli G.A."/>
            <person name="Ruiz Garcia L."/>
            <person name="Margolles A."/>
            <person name="Ventura M."/>
        </authorList>
    </citation>
    <scope>NUCLEOTIDE SEQUENCE [LARGE SCALE GENOMIC DNA]</scope>
    <source>
        <strain evidence="6 7">6T3</strain>
    </source>
</reference>
<dbReference type="Pfam" id="PF03466">
    <property type="entry name" value="LysR_substrate"/>
    <property type="match status" value="1"/>
</dbReference>
<comment type="similarity">
    <text evidence="1">Belongs to the LysR transcriptional regulatory family.</text>
</comment>
<evidence type="ECO:0000256" key="1">
    <source>
        <dbReference type="ARBA" id="ARBA00009437"/>
    </source>
</evidence>
<dbReference type="Pfam" id="PF00126">
    <property type="entry name" value="HTH_1"/>
    <property type="match status" value="1"/>
</dbReference>
<evidence type="ECO:0000256" key="4">
    <source>
        <dbReference type="ARBA" id="ARBA00023163"/>
    </source>
</evidence>
<evidence type="ECO:0000313" key="7">
    <source>
        <dbReference type="Proteomes" id="UP000812844"/>
    </source>
</evidence>
<dbReference type="InterPro" id="IPR000847">
    <property type="entry name" value="LysR_HTH_N"/>
</dbReference>
<protein>
    <submittedName>
        <fullName evidence="6">LysR family transcriptional regulator</fullName>
    </submittedName>
</protein>
<keyword evidence="7" id="KW-1185">Reference proteome</keyword>
<proteinExistence type="inferred from homology"/>
<organism evidence="6 7">
    <name type="scientific">Bifidobacterium phasiani</name>
    <dbReference type="NCBI Taxonomy" id="2834431"/>
    <lineage>
        <taxon>Bacteria</taxon>
        <taxon>Bacillati</taxon>
        <taxon>Actinomycetota</taxon>
        <taxon>Actinomycetes</taxon>
        <taxon>Bifidobacteriales</taxon>
        <taxon>Bifidobacteriaceae</taxon>
        <taxon>Bifidobacterium</taxon>
    </lineage>
</organism>
<dbReference type="RefSeq" id="WP_219079604.1">
    <property type="nucleotide sequence ID" value="NZ_JAHBBD010000001.1"/>
</dbReference>
<evidence type="ECO:0000256" key="3">
    <source>
        <dbReference type="ARBA" id="ARBA00023125"/>
    </source>
</evidence>
<keyword evidence="3" id="KW-0238">DNA-binding</keyword>
<dbReference type="EMBL" id="JAHBBD010000001">
    <property type="protein sequence ID" value="MBW3081924.1"/>
    <property type="molecule type" value="Genomic_DNA"/>
</dbReference>
<keyword evidence="2" id="KW-0805">Transcription regulation</keyword>
<comment type="caution">
    <text evidence="6">The sequence shown here is derived from an EMBL/GenBank/DDBJ whole genome shotgun (WGS) entry which is preliminary data.</text>
</comment>
<feature type="domain" description="HTH lysR-type" evidence="5">
    <location>
        <begin position="16"/>
        <end position="73"/>
    </location>
</feature>
<evidence type="ECO:0000256" key="2">
    <source>
        <dbReference type="ARBA" id="ARBA00023015"/>
    </source>
</evidence>
<dbReference type="Proteomes" id="UP000812844">
    <property type="component" value="Unassembled WGS sequence"/>
</dbReference>
<dbReference type="PANTHER" id="PTHR30346:SF28">
    <property type="entry name" value="HTH-TYPE TRANSCRIPTIONAL REGULATOR CYNR"/>
    <property type="match status" value="1"/>
</dbReference>
<accession>A0ABS6W609</accession>
<gene>
    <name evidence="6" type="ORF">KIH73_00755</name>
</gene>
<dbReference type="CDD" id="cd05466">
    <property type="entry name" value="PBP2_LTTR_substrate"/>
    <property type="match status" value="1"/>
</dbReference>
<keyword evidence="4" id="KW-0804">Transcription</keyword>